<keyword evidence="5" id="KW-0648">Protein biosynthesis</keyword>
<evidence type="ECO:0000313" key="13">
    <source>
        <dbReference type="Proteomes" id="UP001431783"/>
    </source>
</evidence>
<keyword evidence="4" id="KW-0396">Initiation factor</keyword>
<evidence type="ECO:0000256" key="3">
    <source>
        <dbReference type="ARBA" id="ARBA00022490"/>
    </source>
</evidence>
<evidence type="ECO:0000256" key="10">
    <source>
        <dbReference type="SAM" id="MobiDB-lite"/>
    </source>
</evidence>
<feature type="compositionally biased region" description="Basic and acidic residues" evidence="10">
    <location>
        <begin position="147"/>
        <end position="163"/>
    </location>
</feature>
<evidence type="ECO:0000256" key="2">
    <source>
        <dbReference type="ARBA" id="ARBA00007251"/>
    </source>
</evidence>
<dbReference type="PANTHER" id="PTHR10233">
    <property type="entry name" value="TRANSLATION INITIATION FACTOR EIF-2B"/>
    <property type="match status" value="1"/>
</dbReference>
<gene>
    <name evidence="12" type="ORF">WA026_006435</name>
</gene>
<keyword evidence="13" id="KW-1185">Reference proteome</keyword>
<comment type="caution">
    <text evidence="12">The sequence shown here is derived from an EMBL/GenBank/DDBJ whole genome shotgun (WGS) entry which is preliminary data.</text>
</comment>
<keyword evidence="11" id="KW-0812">Transmembrane</keyword>
<evidence type="ECO:0000256" key="5">
    <source>
        <dbReference type="ARBA" id="ARBA00022917"/>
    </source>
</evidence>
<evidence type="ECO:0000256" key="7">
    <source>
        <dbReference type="ARBA" id="ARBA00044356"/>
    </source>
</evidence>
<evidence type="ECO:0000256" key="11">
    <source>
        <dbReference type="SAM" id="Phobius"/>
    </source>
</evidence>
<proteinExistence type="inferred from homology"/>
<comment type="subcellular location">
    <subcellularLocation>
        <location evidence="1">Cytoplasm</location>
        <location evidence="1">Cytosol</location>
    </subcellularLocation>
</comment>
<feature type="compositionally biased region" description="Basic and acidic residues" evidence="10">
    <location>
        <begin position="1"/>
        <end position="19"/>
    </location>
</feature>
<evidence type="ECO:0000256" key="9">
    <source>
        <dbReference type="RuleBase" id="RU003814"/>
    </source>
</evidence>
<dbReference type="SUPFAM" id="SSF100950">
    <property type="entry name" value="NagB/RpiA/CoA transferase-like"/>
    <property type="match status" value="1"/>
</dbReference>
<evidence type="ECO:0000256" key="6">
    <source>
        <dbReference type="ARBA" id="ARBA00044147"/>
    </source>
</evidence>
<accession>A0AAW1TRE6</accession>
<keyword evidence="11" id="KW-0472">Membrane</keyword>
<comment type="subunit">
    <text evidence="8">Component of the translation initiation factor 2B (eIF2B) complex which is a heterodecamer of two sets of five different subunits: alpha, beta, gamma, delta and epsilon. Subunits alpha, beta and delta comprise a regulatory subcomplex and subunits epsilon and gamma comprise a catalytic subcomplex. Within the complex, the hexameric regulatory complex resides at the center, with the two heterodimeric catalytic subcomplexes bound on opposite sides.</text>
</comment>
<dbReference type="InterPro" id="IPR000649">
    <property type="entry name" value="IF-2B-related"/>
</dbReference>
<keyword evidence="3" id="KW-0963">Cytoplasm</keyword>
<dbReference type="Gene3D" id="3.40.50.10470">
    <property type="entry name" value="Translation initiation factor eif-2b, domain 2"/>
    <property type="match status" value="1"/>
</dbReference>
<feature type="transmembrane region" description="Helical" evidence="11">
    <location>
        <begin position="492"/>
        <end position="515"/>
    </location>
</feature>
<comment type="similarity">
    <text evidence="2 9">Belongs to the eIF-2B alpha/beta/delta subunits family.</text>
</comment>
<dbReference type="AlphaFoldDB" id="A0AAW1TRE6"/>
<evidence type="ECO:0000256" key="8">
    <source>
        <dbReference type="ARBA" id="ARBA00046432"/>
    </source>
</evidence>
<dbReference type="GO" id="GO:0005829">
    <property type="term" value="C:cytosol"/>
    <property type="evidence" value="ECO:0007669"/>
    <property type="project" value="UniProtKB-SubCell"/>
</dbReference>
<dbReference type="Pfam" id="PF01008">
    <property type="entry name" value="IF-2B"/>
    <property type="match status" value="1"/>
</dbReference>
<dbReference type="InterPro" id="IPR037171">
    <property type="entry name" value="NagB/RpiA_transferase-like"/>
</dbReference>
<name>A0AAW1TRE6_9CUCU</name>
<dbReference type="Proteomes" id="UP001431783">
    <property type="component" value="Unassembled WGS sequence"/>
</dbReference>
<feature type="compositionally biased region" description="Basic and acidic residues" evidence="10">
    <location>
        <begin position="31"/>
        <end position="41"/>
    </location>
</feature>
<evidence type="ECO:0000256" key="1">
    <source>
        <dbReference type="ARBA" id="ARBA00004514"/>
    </source>
</evidence>
<evidence type="ECO:0000256" key="4">
    <source>
        <dbReference type="ARBA" id="ARBA00022540"/>
    </source>
</evidence>
<dbReference type="EMBL" id="JARQZJ010000002">
    <property type="protein sequence ID" value="KAK9870350.1"/>
    <property type="molecule type" value="Genomic_DNA"/>
</dbReference>
<keyword evidence="11" id="KW-1133">Transmembrane helix</keyword>
<feature type="region of interest" description="Disordered" evidence="10">
    <location>
        <begin position="1"/>
        <end position="72"/>
    </location>
</feature>
<feature type="region of interest" description="Disordered" evidence="10">
    <location>
        <begin position="138"/>
        <end position="164"/>
    </location>
</feature>
<protein>
    <recommendedName>
        <fullName evidence="6">Translation initiation factor eIF2B subunit delta</fullName>
    </recommendedName>
    <alternativeName>
        <fullName evidence="7">eIF2B GDP-GTP exchange factor subunit delta</fullName>
    </alternativeName>
</protein>
<dbReference type="InterPro" id="IPR042529">
    <property type="entry name" value="IF_2B-like_C"/>
</dbReference>
<dbReference type="PANTHER" id="PTHR10233:SF14">
    <property type="entry name" value="TRANSLATION INITIATION FACTOR EIF-2B SUBUNIT DELTA"/>
    <property type="match status" value="1"/>
</dbReference>
<sequence length="531" mass="59749">MDKKKQSKEEKVGADGLTKKERRALKVQARQTDDNKAEQKNIRQHSVPKNGEKSEINQNMAEKGSENVTENGVIVEEVKVPLDKPESGLSMKEKRKLEWEKKLASVKNENNIETKCDQQLSKSEQKAKRREIQEAQRLAKKNTVTKNTEELNSKISPENKKIDSAATKSFPAKHTCSKRFDGSILSPLQMPFRDYKPVELYDSVCLPNIHPAFIELGVQYSSKTILGSNARCISLLCALSRLVKDLRTPPEQEFSRYLELVLQKSTSYLQKCRPMSVSMTNALKLFKSQLTQIDSNIPDEDIKKKLLDFIDTFIHDEILTAGKAISLKVLEKISNGDIILIYGCSSLIKRILIEAFESKKQFKVIVVDNRPLTEGVEMLRRLTKAGIDCTCVSINGLRYVMASVTKIVLGAHSLLTNGYVMSRAGTSLIALAAKAFNRPVLVCCETYKFSERVQADSLVYNEIGDPDILLKDDTLNNPSPMKSRSKKRRRKFLNLLYDVTPAFLITAVVTELAILPCTSVPVVLRVKPIEI</sequence>
<reference evidence="12 13" key="1">
    <citation type="submission" date="2023-03" db="EMBL/GenBank/DDBJ databases">
        <title>Genome insight into feeding habits of ladybird beetles.</title>
        <authorList>
            <person name="Li H.-S."/>
            <person name="Huang Y.-H."/>
            <person name="Pang H."/>
        </authorList>
    </citation>
    <scope>NUCLEOTIDE SEQUENCE [LARGE SCALE GENOMIC DNA]</scope>
    <source>
        <strain evidence="12">SYSU_2023b</strain>
        <tissue evidence="12">Whole body</tissue>
    </source>
</reference>
<evidence type="ECO:0000313" key="12">
    <source>
        <dbReference type="EMBL" id="KAK9870350.1"/>
    </source>
</evidence>
<organism evidence="12 13">
    <name type="scientific">Henosepilachna vigintioctopunctata</name>
    <dbReference type="NCBI Taxonomy" id="420089"/>
    <lineage>
        <taxon>Eukaryota</taxon>
        <taxon>Metazoa</taxon>
        <taxon>Ecdysozoa</taxon>
        <taxon>Arthropoda</taxon>
        <taxon>Hexapoda</taxon>
        <taxon>Insecta</taxon>
        <taxon>Pterygota</taxon>
        <taxon>Neoptera</taxon>
        <taxon>Endopterygota</taxon>
        <taxon>Coleoptera</taxon>
        <taxon>Polyphaga</taxon>
        <taxon>Cucujiformia</taxon>
        <taxon>Coccinelloidea</taxon>
        <taxon>Coccinellidae</taxon>
        <taxon>Epilachninae</taxon>
        <taxon>Epilachnini</taxon>
        <taxon>Henosepilachna</taxon>
    </lineage>
</organism>
<feature type="compositionally biased region" description="Polar residues" evidence="10">
    <location>
        <begin position="56"/>
        <end position="70"/>
    </location>
</feature>
<dbReference type="GO" id="GO:0003743">
    <property type="term" value="F:translation initiation factor activity"/>
    <property type="evidence" value="ECO:0007669"/>
    <property type="project" value="UniProtKB-KW"/>
</dbReference>